<dbReference type="Proteomes" id="UP000256805">
    <property type="component" value="Unassembled WGS sequence"/>
</dbReference>
<gene>
    <name evidence="1" type="ORF">CBM2634_P10002</name>
</gene>
<evidence type="ECO:0000313" key="1">
    <source>
        <dbReference type="EMBL" id="SPS02095.1"/>
    </source>
</evidence>
<accession>A0A375JA86</accession>
<reference evidence="1 2" key="1">
    <citation type="submission" date="2018-01" db="EMBL/GenBank/DDBJ databases">
        <authorList>
            <person name="Gaut B.S."/>
            <person name="Morton B.R."/>
            <person name="Clegg M.T."/>
            <person name="Duvall M.R."/>
        </authorList>
    </citation>
    <scope>NUCLEOTIDE SEQUENCE [LARGE SCALE GENOMIC DNA]</scope>
    <source>
        <strain evidence="1">Cupriavidus taiwanensis cmp 52</strain>
    </source>
</reference>
<name>A0A375JA86_9BURK</name>
<organism evidence="1 2">
    <name type="scientific">Cupriavidus taiwanensis</name>
    <dbReference type="NCBI Taxonomy" id="164546"/>
    <lineage>
        <taxon>Bacteria</taxon>
        <taxon>Pseudomonadati</taxon>
        <taxon>Pseudomonadota</taxon>
        <taxon>Betaproteobacteria</taxon>
        <taxon>Burkholderiales</taxon>
        <taxon>Burkholderiaceae</taxon>
        <taxon>Cupriavidus</taxon>
    </lineage>
</organism>
<dbReference type="EMBL" id="OVTA01000051">
    <property type="protein sequence ID" value="SPS02095.1"/>
    <property type="molecule type" value="Genomic_DNA"/>
</dbReference>
<dbReference type="AlphaFoldDB" id="A0A375JA86"/>
<sequence length="158" mass="17227">MPEDESHPVGIKATIDGIQDRATERNTMMSLHHRWSVGGQDGHGVTFADSTLDQRASQTPTAFPGRSPGLPQVAVNDGIPVRILLCTPIQKVQRCQRYVVCVGSFQADLVNALAHDCLLPGSMSLRCALRWNLKGRANSLVTLSCTGQCRAAWYLGRK</sequence>
<protein>
    <submittedName>
        <fullName evidence="1">Uncharacterized protein</fullName>
    </submittedName>
</protein>
<proteinExistence type="predicted"/>
<evidence type="ECO:0000313" key="2">
    <source>
        <dbReference type="Proteomes" id="UP000256805"/>
    </source>
</evidence>